<dbReference type="RefSeq" id="WP_022790168.1">
    <property type="nucleotide sequence ID" value="NZ_JACJKL010000001.1"/>
</dbReference>
<evidence type="ECO:0000256" key="5">
    <source>
        <dbReference type="ARBA" id="ARBA00022692"/>
    </source>
</evidence>
<dbReference type="GO" id="GO:0005886">
    <property type="term" value="C:plasma membrane"/>
    <property type="evidence" value="ECO:0007669"/>
    <property type="project" value="UniProtKB-SubCell"/>
</dbReference>
<evidence type="ECO:0000256" key="7">
    <source>
        <dbReference type="ARBA" id="ARBA00023136"/>
    </source>
</evidence>
<reference evidence="10 11" key="1">
    <citation type="submission" date="2018-06" db="EMBL/GenBank/DDBJ databases">
        <authorList>
            <consortium name="Pathogen Informatics"/>
            <person name="Doyle S."/>
        </authorList>
    </citation>
    <scope>NUCLEOTIDE SEQUENCE [LARGE SCALE GENOMIC DNA]</scope>
    <source>
        <strain evidence="10 11">NCTC11087</strain>
    </source>
</reference>
<dbReference type="PROSITE" id="PS51012">
    <property type="entry name" value="ABC_TM2"/>
    <property type="match status" value="1"/>
</dbReference>
<feature type="transmembrane region" description="Helical" evidence="8">
    <location>
        <begin position="248"/>
        <end position="266"/>
    </location>
</feature>
<evidence type="ECO:0000256" key="3">
    <source>
        <dbReference type="ARBA" id="ARBA00022448"/>
    </source>
</evidence>
<dbReference type="Proteomes" id="UP000255523">
    <property type="component" value="Unassembled WGS sequence"/>
</dbReference>
<dbReference type="GO" id="GO:0015920">
    <property type="term" value="P:lipopolysaccharide transport"/>
    <property type="evidence" value="ECO:0007669"/>
    <property type="project" value="TreeGrafter"/>
</dbReference>
<proteinExistence type="inferred from homology"/>
<gene>
    <name evidence="10" type="ORF">NCTC11087_01541</name>
</gene>
<organism evidence="10 11">
    <name type="scientific">Faecalicoccus pleomorphus</name>
    <dbReference type="NCBI Taxonomy" id="1323"/>
    <lineage>
        <taxon>Bacteria</taxon>
        <taxon>Bacillati</taxon>
        <taxon>Bacillota</taxon>
        <taxon>Erysipelotrichia</taxon>
        <taxon>Erysipelotrichales</taxon>
        <taxon>Erysipelotrichaceae</taxon>
        <taxon>Faecalicoccus</taxon>
    </lineage>
</organism>
<sequence>MFKSIKYVLKENFSNLFRIYSIAKYELLADMRDSKFGIFWNFASPAIQVFTYWLIFGVAWNRKPIEVNDIKVSYLPWLVVGYATWWFIQPCIQKGCSAIFSKTNVITKMKFPVSVLPATVVCKELFNHGCMLIIALVTLFLCGYTPQFNWLWIFYYMFCAFVFSESVSLILSVLTMLWRDIKKLVTSLIRMFMYFSPVIWDCTFSSHVPFHEFLNSIMKLNPVYYIIQGYRDAIFYGQSVLDHPVYTLYFWCVVLVLFAIGCTLMFKFKKKFIDLI</sequence>
<dbReference type="GeneID" id="77462491"/>
<evidence type="ECO:0000259" key="9">
    <source>
        <dbReference type="PROSITE" id="PS51012"/>
    </source>
</evidence>
<dbReference type="OrthoDB" id="9786910at2"/>
<evidence type="ECO:0000256" key="2">
    <source>
        <dbReference type="ARBA" id="ARBA00007783"/>
    </source>
</evidence>
<dbReference type="AlphaFoldDB" id="A0A380LLD9"/>
<evidence type="ECO:0000256" key="8">
    <source>
        <dbReference type="RuleBase" id="RU361157"/>
    </source>
</evidence>
<keyword evidence="3 8" id="KW-0813">Transport</keyword>
<accession>A0A380LLD9</accession>
<evidence type="ECO:0000256" key="1">
    <source>
        <dbReference type="ARBA" id="ARBA00004651"/>
    </source>
</evidence>
<feature type="transmembrane region" description="Helical" evidence="8">
    <location>
        <begin position="72"/>
        <end position="88"/>
    </location>
</feature>
<keyword evidence="6 8" id="KW-1133">Transmembrane helix</keyword>
<comment type="subcellular location">
    <subcellularLocation>
        <location evidence="1 8">Cell membrane</location>
        <topology evidence="1 8">Multi-pass membrane protein</topology>
    </subcellularLocation>
</comment>
<keyword evidence="5 8" id="KW-0812">Transmembrane</keyword>
<dbReference type="Pfam" id="PF01061">
    <property type="entry name" value="ABC2_membrane"/>
    <property type="match status" value="1"/>
</dbReference>
<feature type="domain" description="ABC transmembrane type-2" evidence="9">
    <location>
        <begin position="36"/>
        <end position="268"/>
    </location>
</feature>
<feature type="transmembrane region" description="Helical" evidence="8">
    <location>
        <begin position="38"/>
        <end position="60"/>
    </location>
</feature>
<dbReference type="EMBL" id="UHFX01000003">
    <property type="protein sequence ID" value="SUO04619.1"/>
    <property type="molecule type" value="Genomic_DNA"/>
</dbReference>
<comment type="similarity">
    <text evidence="2 8">Belongs to the ABC-2 integral membrane protein family.</text>
</comment>
<evidence type="ECO:0000256" key="6">
    <source>
        <dbReference type="ARBA" id="ARBA00022989"/>
    </source>
</evidence>
<evidence type="ECO:0000313" key="11">
    <source>
        <dbReference type="Proteomes" id="UP000255523"/>
    </source>
</evidence>
<keyword evidence="11" id="KW-1185">Reference proteome</keyword>
<dbReference type="InterPro" id="IPR013525">
    <property type="entry name" value="ABC2_TM"/>
</dbReference>
<evidence type="ECO:0000313" key="10">
    <source>
        <dbReference type="EMBL" id="SUO04619.1"/>
    </source>
</evidence>
<keyword evidence="7 8" id="KW-0472">Membrane</keyword>
<name>A0A380LLD9_9FIRM</name>
<keyword evidence="4 8" id="KW-1003">Cell membrane</keyword>
<dbReference type="PANTHER" id="PTHR30413:SF10">
    <property type="entry name" value="CAPSULE POLYSACCHARIDE EXPORT INNER-MEMBRANE PROTEIN CTRC"/>
    <property type="match status" value="1"/>
</dbReference>
<dbReference type="PANTHER" id="PTHR30413">
    <property type="entry name" value="INNER MEMBRANE TRANSPORT PERMEASE"/>
    <property type="match status" value="1"/>
</dbReference>
<dbReference type="GO" id="GO:0140359">
    <property type="term" value="F:ABC-type transporter activity"/>
    <property type="evidence" value="ECO:0007669"/>
    <property type="project" value="InterPro"/>
</dbReference>
<feature type="transmembrane region" description="Helical" evidence="8">
    <location>
        <begin position="191"/>
        <end position="210"/>
    </location>
</feature>
<evidence type="ECO:0000256" key="4">
    <source>
        <dbReference type="ARBA" id="ARBA00022475"/>
    </source>
</evidence>
<dbReference type="InterPro" id="IPR047817">
    <property type="entry name" value="ABC2_TM_bact-type"/>
</dbReference>
<protein>
    <recommendedName>
        <fullName evidence="8">Transport permease protein</fullName>
    </recommendedName>
</protein>
<feature type="transmembrane region" description="Helical" evidence="8">
    <location>
        <begin position="125"/>
        <end position="146"/>
    </location>
</feature>
<feature type="transmembrane region" description="Helical" evidence="8">
    <location>
        <begin position="152"/>
        <end position="179"/>
    </location>
</feature>